<evidence type="ECO:0000313" key="3">
    <source>
        <dbReference type="EMBL" id="MFD1364668.1"/>
    </source>
</evidence>
<proteinExistence type="predicted"/>
<keyword evidence="4" id="KW-1185">Reference proteome</keyword>
<sequence>MGPITGFRIINLRVRDKVAYPDLVVDLGSGRHVIIGLENGGGKSTLLGFLIHVLLPDKAQFLPRLSLRRQNKKGDEKRVQQYVPGGDPTHVILEVEVPHNDPFRGHRKVLLGACLWKPAGAGPDEDVKELLWSAHSMHADLTLAGLAVRGEDGQLRDAKQWAAWLKEQRLAHPDAEITTQTDQGEWGKHLRETLRIDVDFVRTWLLAMNQDEGAADHVFTYASSRSFLNSIVGAVADPTLKEELAANLVRMGRDADSFSLDRRRQLFFTDVVGHTELLTQFMGTLDEQDGRRLAMLDALLATTSRIESEQRVGDISLTTAKERQATATAERTTAEREYRRAVGRRRQAELQRDRVVYDQAEALLEAERGNYTAAQQRVEAARIAALIAQKRAHDTNIDGIQRMLRERAGESEPLRRVAAAAVRAWHARVTDDIAQEQTAVTAARAGHQQADRAVDHATKASAAAGAAISDASARETSAISQLDRIQRQRDAAVAKGDLRDGEPAADALDRTRQESEGLRDTGETIEAALTEAKNDFTQADSAVRKLSGQHKDAKSALDAATKIRQQVQDATDKLARDIESSGLVDLDPVVLNDHADTVVSVLQAVAERANQDHLRAAERVAAARRATQSLESRGLLPARADITELCEELRGRGLGARPGWDFLATLDETVALRGATAHPGLADGIVVVVPEDLPKVVTYLQGHREALGGPIVVGAPDAFGLDLNAGGQDQQPETAIEAVLPHEAFWSAAAGAQQLAERRDDESAHERATVTSRRLYDQAVQLRREVNRWKSEIGPERLQQAEEGVRTAQAITNDIKGQLDEAETHRTRVGKHRDEVAARLSEASKLQRACDLRLERLTSLASSLAEEPSLRAALDKSRTDLAEARKLQDQAAQDLEAAKEMRQARFAEIEERILAVGQLRHELAEADAAATGVLQPGDDEGDVEVTFDRAALAQQARDAIDRWKGALTDDQLTAQLNLATLQLRTVEQRLQSEPEEIRAAAAALIEQHPTRTSADFDTETERLRRDVERLGILVGKRESNRDQRKAQFDTTTEKYRTLSFPDTLTGEERSDDPVTAEAILTALSDQETVAKDAVTTAEQIEKQVANTVTTIAARQQVLANVASAIDGKVSLLAAGQLLTETIDLEDRRFALNAEAVLATAPTAVATLISAVGAGGSTEDLRTRTQASVEAVAASVETIVKAVREVHARAEDRLGRLAYSLDTIADEVVAGEKIAQTLRRNRGASLARLAVRHHHDLVNRRDSTAHHVATFEERLGRLADIAHSSIERLRRSVIGTVRDSVLPDTPAMGRWAGLPLLRLSGLDALTTEQRRAAILSTLTRWFDPELHGRRRAFDTDETMFELLEAITPRFSAKILIPSDPLDPEHKPVEQVAMETSGGEGVTVALILAGLLAARRATAHGYRRTTLLLDNAFAKLTKPAFLRLARDVATSLNVSLVVLTGIKDNGALTVFPTVVQLRVSRRSTANFVVPAGVDDSRLQNLLRDGALYASAVEWNAAHNDTGEAGVWPVMSSATVAFDEQLTLDLADPTDTGMVPNDELTEDEDAA</sequence>
<evidence type="ECO:0008006" key="5">
    <source>
        <dbReference type="Google" id="ProtNLM"/>
    </source>
</evidence>
<reference evidence="4" key="1">
    <citation type="journal article" date="2019" name="Int. J. Syst. Evol. Microbiol.">
        <title>The Global Catalogue of Microorganisms (GCM) 10K type strain sequencing project: providing services to taxonomists for standard genome sequencing and annotation.</title>
        <authorList>
            <consortium name="The Broad Institute Genomics Platform"/>
            <consortium name="The Broad Institute Genome Sequencing Center for Infectious Disease"/>
            <person name="Wu L."/>
            <person name="Ma J."/>
        </authorList>
    </citation>
    <scope>NUCLEOTIDE SEQUENCE [LARGE SCALE GENOMIC DNA]</scope>
    <source>
        <strain evidence="4">CCM 7526</strain>
    </source>
</reference>
<comment type="caution">
    <text evidence="3">The sequence shown here is derived from an EMBL/GenBank/DDBJ whole genome shotgun (WGS) entry which is preliminary data.</text>
</comment>
<evidence type="ECO:0000256" key="1">
    <source>
        <dbReference type="SAM" id="Coils"/>
    </source>
</evidence>
<dbReference type="Proteomes" id="UP001597183">
    <property type="component" value="Unassembled WGS sequence"/>
</dbReference>
<organism evidence="3 4">
    <name type="scientific">Actinoplanes sichuanensis</name>
    <dbReference type="NCBI Taxonomy" id="512349"/>
    <lineage>
        <taxon>Bacteria</taxon>
        <taxon>Bacillati</taxon>
        <taxon>Actinomycetota</taxon>
        <taxon>Actinomycetes</taxon>
        <taxon>Micromonosporales</taxon>
        <taxon>Micromonosporaceae</taxon>
        <taxon>Actinoplanes</taxon>
    </lineage>
</organism>
<feature type="region of interest" description="Disordered" evidence="2">
    <location>
        <begin position="1545"/>
        <end position="1564"/>
    </location>
</feature>
<feature type="region of interest" description="Disordered" evidence="2">
    <location>
        <begin position="492"/>
        <end position="519"/>
    </location>
</feature>
<name>A0ABW4A2C8_9ACTN</name>
<evidence type="ECO:0000256" key="2">
    <source>
        <dbReference type="SAM" id="MobiDB-lite"/>
    </source>
</evidence>
<protein>
    <recommendedName>
        <fullName evidence="5">Chromosome segregation ATPase</fullName>
    </recommendedName>
</protein>
<accession>A0ABW4A2C8</accession>
<feature type="coiled-coil region" evidence="1">
    <location>
        <begin position="881"/>
        <end position="912"/>
    </location>
</feature>
<dbReference type="RefSeq" id="WP_317791495.1">
    <property type="nucleotide sequence ID" value="NZ_AP028461.1"/>
</dbReference>
<keyword evidence="1" id="KW-0175">Coiled coil</keyword>
<gene>
    <name evidence="3" type="ORF">ACFQ5G_04825</name>
</gene>
<evidence type="ECO:0000313" key="4">
    <source>
        <dbReference type="Proteomes" id="UP001597183"/>
    </source>
</evidence>
<dbReference type="EMBL" id="JBHTMK010000005">
    <property type="protein sequence ID" value="MFD1364668.1"/>
    <property type="molecule type" value="Genomic_DNA"/>
</dbReference>